<reference evidence="3" key="1">
    <citation type="submission" date="2022-05" db="EMBL/GenBank/DDBJ databases">
        <authorList>
            <person name="Oliphant S.A."/>
            <person name="Watson-Haigh N.S."/>
            <person name="Sumby K.M."/>
            <person name="Gardner J.M."/>
            <person name="Jiranek V."/>
        </authorList>
    </citation>
    <scope>NUCLEOTIDE SEQUENCE</scope>
    <source>
        <strain evidence="3">Ru20-1</strain>
    </source>
</reference>
<evidence type="ECO:0000256" key="2">
    <source>
        <dbReference type="SAM" id="MobiDB-lite"/>
    </source>
</evidence>
<feature type="region of interest" description="Disordered" evidence="2">
    <location>
        <begin position="36"/>
        <end position="81"/>
    </location>
</feature>
<protein>
    <submittedName>
        <fullName evidence="3">KxYKxGKxW signal peptide domain-containing protein</fullName>
    </submittedName>
</protein>
<dbReference type="Pfam" id="PF19258">
    <property type="entry name" value="KxYKxGKxW_sig"/>
    <property type="match status" value="1"/>
</dbReference>
<dbReference type="EMBL" id="CP097478">
    <property type="protein sequence ID" value="USS93351.1"/>
    <property type="molecule type" value="Genomic_DNA"/>
</dbReference>
<evidence type="ECO:0000313" key="4">
    <source>
        <dbReference type="Proteomes" id="UP001057532"/>
    </source>
</evidence>
<organism evidence="3 4">
    <name type="scientific">Fructilactobacillus ixorae</name>
    <dbReference type="NCBI Taxonomy" id="1750535"/>
    <lineage>
        <taxon>Bacteria</taxon>
        <taxon>Bacillati</taxon>
        <taxon>Bacillota</taxon>
        <taxon>Bacilli</taxon>
        <taxon>Lactobacillales</taxon>
        <taxon>Lactobacillaceae</taxon>
        <taxon>Fructilactobacillus</taxon>
    </lineage>
</organism>
<gene>
    <name evidence="3" type="ORF">M8332_00335</name>
</gene>
<dbReference type="NCBIfam" id="TIGR03715">
    <property type="entry name" value="KxYKxGKxW"/>
    <property type="match status" value="1"/>
</dbReference>
<dbReference type="RefSeq" id="WP_252780169.1">
    <property type="nucleotide sequence ID" value="NZ_CP097478.1"/>
</dbReference>
<dbReference type="InterPro" id="IPR022263">
    <property type="entry name" value="KxYKxGKxW"/>
</dbReference>
<proteinExistence type="predicted"/>
<evidence type="ECO:0000256" key="1">
    <source>
        <dbReference type="ARBA" id="ARBA00022729"/>
    </source>
</evidence>
<accession>A0ABY5C3J5</accession>
<keyword evidence="4" id="KW-1185">Reference proteome</keyword>
<name>A0ABY5C3J5_9LACO</name>
<sequence length="81" mass="8709">MENKIHYKMYKAGKIWLFASISTVALGIGLFGTPNASKVHADVSPVTTNQEPGTTSTEPKSPNSVTNESSQGKPTYPNKNL</sequence>
<keyword evidence="1" id="KW-0732">Signal</keyword>
<evidence type="ECO:0000313" key="3">
    <source>
        <dbReference type="EMBL" id="USS93351.1"/>
    </source>
</evidence>
<dbReference type="Proteomes" id="UP001057532">
    <property type="component" value="Chromosome"/>
</dbReference>
<feature type="compositionally biased region" description="Polar residues" evidence="2">
    <location>
        <begin position="45"/>
        <end position="81"/>
    </location>
</feature>